<evidence type="ECO:0000256" key="8">
    <source>
        <dbReference type="ARBA" id="ARBA00022759"/>
    </source>
</evidence>
<comment type="caution">
    <text evidence="13">The sequence shown here is derived from an EMBL/GenBank/DDBJ whole genome shotgun (WGS) entry which is preliminary data.</text>
</comment>
<dbReference type="InterPro" id="IPR009027">
    <property type="entry name" value="Ribosomal_bL9/RNase_H1_N"/>
</dbReference>
<evidence type="ECO:0000256" key="11">
    <source>
        <dbReference type="SAM" id="MobiDB-lite"/>
    </source>
</evidence>
<dbReference type="PANTHER" id="PTHR48475:SF1">
    <property type="entry name" value="RNASE H TYPE-1 DOMAIN-CONTAINING PROTEIN"/>
    <property type="match status" value="1"/>
</dbReference>
<evidence type="ECO:0000256" key="3">
    <source>
        <dbReference type="ARBA" id="ARBA00005300"/>
    </source>
</evidence>
<reference evidence="13 14" key="1">
    <citation type="journal article" date="2023" name="Commun. Biol.">
        <title>Reorganization of the ancestral sex-determining regions during the evolution of trioecy in Pleodorina starrii.</title>
        <authorList>
            <person name="Takahashi K."/>
            <person name="Suzuki S."/>
            <person name="Kawai-Toyooka H."/>
            <person name="Yamamoto K."/>
            <person name="Hamaji T."/>
            <person name="Ootsuki R."/>
            <person name="Yamaguchi H."/>
            <person name="Kawachi M."/>
            <person name="Higashiyama T."/>
            <person name="Nozaki H."/>
        </authorList>
    </citation>
    <scope>NUCLEOTIDE SEQUENCE [LARGE SCALE GENOMIC DNA]</scope>
    <source>
        <strain evidence="13 14">NIES-4479</strain>
    </source>
</reference>
<evidence type="ECO:0000256" key="4">
    <source>
        <dbReference type="ARBA" id="ARBA00012180"/>
    </source>
</evidence>
<dbReference type="SUPFAM" id="SSF55658">
    <property type="entry name" value="L9 N-domain-like"/>
    <property type="match status" value="3"/>
</dbReference>
<dbReference type="AlphaFoldDB" id="A0A9W6BPX9"/>
<sequence>MTCKLGLANPPSGTASTRAPIRSLEGAGAARSRGMLGPPSFWLSIALTVPSRAAWRARTGQVVKSSLEAGSIGRTCLAIAPTLRGPAALDALVGHPPHRRHLFSVGLLLYNNPSGFSVWAVGSSNGAHRSHSAVFAAAMEGAGAGGDEENSDSDRKDESGDGGGGGGKGGRRSRRRAGPFYAVAVGRKTGVFRTWDEAEPSVRGFSGAVYKKFSTEAEARVFVQSRAPPADAPAGGDGDGATTSAAAVAPTAPNPQSPSGHVGPFYAVARGYKVGVFATWAEAQEAIKGASGAMYRRFNTRMEAEGFLQQYRLPPKRARGAGAAAAAPAPAGDSAPAPAPAARKRGRPKKADSAAAATVSFAGADAPGSTTQRGESDSGAGGADGVQAAAAQVEGEGEVGEVAEVGAAAPSSAAEPSAGAVPYGPQWQSSAPVYYAVARGKQVGIFTSWPDAQAAVEGVSYARFKRFKSLPDAYAYLAAWAASELPAPAVSPAGKLPAGGSAGDAGAGSSGSGADSGGANWEFMAGGAGGGGGCHDDAVGVRPGSAAEAVRSDVPERRGGGQRQQQQQGEEVGGDAVHEEGADGDRSQLLHFGSLSGEVDPALKYRLEFDGGSRRNPGDAGFGAVLVEAASGRHVEYVAGPLAGSSNNVAEWSALAAGMQVAVDMGVRHLVVQGDSELVCRQVSGRYGVNTAALQPLAARVSRLRSGLESFEVVHVPRAQNAAADLLSNYAMDAEEAVAAVVGEGVDVAPSLTEDDDEEEDGRVRQRDLLRPTMQALGEAALQTARAAVAASAAAALSDSVLSAREVAATSAAVNGGRALGRGAGRGARADVVVTECRPPLAARGSAAGSLQEFNRALIALACAGHSLLD</sequence>
<dbReference type="PROSITE" id="PS50879">
    <property type="entry name" value="RNASE_H_1"/>
    <property type="match status" value="1"/>
</dbReference>
<dbReference type="Gene3D" id="3.40.970.10">
    <property type="entry name" value="Ribonuclease H1, N-terminal domain"/>
    <property type="match status" value="3"/>
</dbReference>
<dbReference type="InterPro" id="IPR002156">
    <property type="entry name" value="RNaseH_domain"/>
</dbReference>
<feature type="region of interest" description="Disordered" evidence="11">
    <location>
        <begin position="227"/>
        <end position="260"/>
    </location>
</feature>
<dbReference type="Gene3D" id="3.30.420.10">
    <property type="entry name" value="Ribonuclease H-like superfamily/Ribonuclease H"/>
    <property type="match status" value="1"/>
</dbReference>
<evidence type="ECO:0000256" key="7">
    <source>
        <dbReference type="ARBA" id="ARBA00022723"/>
    </source>
</evidence>
<evidence type="ECO:0000259" key="12">
    <source>
        <dbReference type="PROSITE" id="PS50879"/>
    </source>
</evidence>
<feature type="region of interest" description="Disordered" evidence="11">
    <location>
        <begin position="142"/>
        <end position="175"/>
    </location>
</feature>
<comment type="similarity">
    <text evidence="3">Belongs to the RNase H family.</text>
</comment>
<dbReference type="GO" id="GO:0003676">
    <property type="term" value="F:nucleic acid binding"/>
    <property type="evidence" value="ECO:0007669"/>
    <property type="project" value="InterPro"/>
</dbReference>
<feature type="region of interest" description="Disordered" evidence="11">
    <location>
        <begin position="318"/>
        <end position="398"/>
    </location>
</feature>
<keyword evidence="9" id="KW-0378">Hydrolase</keyword>
<dbReference type="Pfam" id="PF13456">
    <property type="entry name" value="RVT_3"/>
    <property type="match status" value="1"/>
</dbReference>
<feature type="compositionally biased region" description="Low complexity" evidence="11">
    <location>
        <begin position="227"/>
        <end position="251"/>
    </location>
</feature>
<dbReference type="SUPFAM" id="SSF53098">
    <property type="entry name" value="Ribonuclease H-like"/>
    <property type="match status" value="1"/>
</dbReference>
<dbReference type="GO" id="GO:0004523">
    <property type="term" value="F:RNA-DNA hybrid ribonuclease activity"/>
    <property type="evidence" value="ECO:0007669"/>
    <property type="project" value="UniProtKB-EC"/>
</dbReference>
<evidence type="ECO:0000256" key="10">
    <source>
        <dbReference type="ARBA" id="ARBA00022842"/>
    </source>
</evidence>
<feature type="compositionally biased region" description="Low complexity" evidence="11">
    <location>
        <begin position="385"/>
        <end position="394"/>
    </location>
</feature>
<dbReference type="PANTHER" id="PTHR48475">
    <property type="entry name" value="RIBONUCLEASE H"/>
    <property type="match status" value="1"/>
</dbReference>
<name>A0A9W6BPX9_9CHLO</name>
<dbReference type="EMBL" id="BRXU01000013">
    <property type="protein sequence ID" value="GLC55386.1"/>
    <property type="molecule type" value="Genomic_DNA"/>
</dbReference>
<organism evidence="13 14">
    <name type="scientific">Pleodorina starrii</name>
    <dbReference type="NCBI Taxonomy" id="330485"/>
    <lineage>
        <taxon>Eukaryota</taxon>
        <taxon>Viridiplantae</taxon>
        <taxon>Chlorophyta</taxon>
        <taxon>core chlorophytes</taxon>
        <taxon>Chlorophyceae</taxon>
        <taxon>CS clade</taxon>
        <taxon>Chlamydomonadales</taxon>
        <taxon>Volvocaceae</taxon>
        <taxon>Pleodorina</taxon>
    </lineage>
</organism>
<keyword evidence="14" id="KW-1185">Reference proteome</keyword>
<keyword evidence="10" id="KW-0460">Magnesium</keyword>
<keyword evidence="7" id="KW-0479">Metal-binding</keyword>
<comment type="function">
    <text evidence="2">Endonuclease that specifically degrades the RNA of RNA-DNA hybrids.</text>
</comment>
<dbReference type="InterPro" id="IPR012337">
    <property type="entry name" value="RNaseH-like_sf"/>
</dbReference>
<keyword evidence="6" id="KW-0540">Nuclease</keyword>
<gene>
    <name evidence="13" type="primary">PLESTBF000969</name>
    <name evidence="13" type="ORF">PLESTB_000981800</name>
</gene>
<proteinExistence type="inferred from homology"/>
<dbReference type="EC" id="3.1.26.4" evidence="4"/>
<evidence type="ECO:0000256" key="1">
    <source>
        <dbReference type="ARBA" id="ARBA00001946"/>
    </source>
</evidence>
<feature type="compositionally biased region" description="Basic and acidic residues" evidence="11">
    <location>
        <begin position="550"/>
        <end position="559"/>
    </location>
</feature>
<keyword evidence="8" id="KW-0255">Endonuclease</keyword>
<feature type="compositionally biased region" description="Low complexity" evidence="11">
    <location>
        <begin position="353"/>
        <end position="366"/>
    </location>
</feature>
<dbReference type="GO" id="GO:0046872">
    <property type="term" value="F:metal ion binding"/>
    <property type="evidence" value="ECO:0007669"/>
    <property type="project" value="UniProtKB-KW"/>
</dbReference>
<dbReference type="InterPro" id="IPR036397">
    <property type="entry name" value="RNaseH_sf"/>
</dbReference>
<feature type="compositionally biased region" description="Low complexity" evidence="11">
    <location>
        <begin position="320"/>
        <end position="336"/>
    </location>
</feature>
<evidence type="ECO:0000256" key="2">
    <source>
        <dbReference type="ARBA" id="ARBA00004065"/>
    </source>
</evidence>
<evidence type="ECO:0000256" key="9">
    <source>
        <dbReference type="ARBA" id="ARBA00022801"/>
    </source>
</evidence>
<dbReference type="FunFam" id="3.40.970.10:FF:000002">
    <property type="entry name" value="Ribonuclease H"/>
    <property type="match status" value="1"/>
</dbReference>
<evidence type="ECO:0000256" key="6">
    <source>
        <dbReference type="ARBA" id="ARBA00022722"/>
    </source>
</evidence>
<evidence type="ECO:0000256" key="5">
    <source>
        <dbReference type="ARBA" id="ARBA00017721"/>
    </source>
</evidence>
<accession>A0A9W6BPX9</accession>
<feature type="domain" description="RNase H type-1" evidence="12">
    <location>
        <begin position="601"/>
        <end position="733"/>
    </location>
</feature>
<dbReference type="CDD" id="cd09279">
    <property type="entry name" value="RNase_HI_like"/>
    <property type="match status" value="1"/>
</dbReference>
<evidence type="ECO:0000313" key="14">
    <source>
        <dbReference type="Proteomes" id="UP001165080"/>
    </source>
</evidence>
<comment type="cofactor">
    <cofactor evidence="1">
        <name>Mg(2+)</name>
        <dbReference type="ChEBI" id="CHEBI:18420"/>
    </cofactor>
</comment>
<dbReference type="Proteomes" id="UP001165080">
    <property type="component" value="Unassembled WGS sequence"/>
</dbReference>
<evidence type="ECO:0000313" key="13">
    <source>
        <dbReference type="EMBL" id="GLC55386.1"/>
    </source>
</evidence>
<dbReference type="InterPro" id="IPR037056">
    <property type="entry name" value="RNase_H1_N_sf"/>
</dbReference>
<protein>
    <recommendedName>
        <fullName evidence="5">Ribonuclease H</fullName>
        <ecNumber evidence="4">3.1.26.4</ecNumber>
    </recommendedName>
</protein>
<dbReference type="Pfam" id="PF01693">
    <property type="entry name" value="Cauli_VI"/>
    <property type="match status" value="3"/>
</dbReference>
<feature type="region of interest" description="Disordered" evidence="11">
    <location>
        <begin position="534"/>
        <end position="581"/>
    </location>
</feature>
<dbReference type="InterPro" id="IPR011320">
    <property type="entry name" value="RNase_H1_N"/>
</dbReference>